<protein>
    <submittedName>
        <fullName evidence="4">Mannose-1-phosphate guanylyltransferase (GDP)</fullName>
        <ecNumber evidence="4">2.7.7.22</ecNumber>
    </submittedName>
</protein>
<sequence>MPPVDPSAGSVAAADPAARGAGAPGARRGRAPFVPIVPAGGAGTRLWPLSRRARPKFLLDLTGTGSSLLQQTIERVAPLADRPPIVVTGAVHEAAVREQLGERARVFAEPSPRNSMPAIALAAAVALREDPDAVIGSFAADHLVEDTAAFAEAVERARAAAELGMLVTIGIEPTGPATGFGYIETADAEADGACAAQGGASLASARPGGAAPGGDAALADRLRSVGALPVVRFVEKPDRETAEAFVASGRFRWNAGMFVVRAQVLLDALAEQLPTLAAGAREIAAALAAARADERGAETLERVWPTLTRISIDHALAEPLAAAGRVAVVPGSFGWDDVGDFAALARQLRGPGGEDAPTGGGQDVVSLGGAETVAVGARATVYGSPGRLVALVGVDGVSVVDTDDALLVLGDARAQDLSALGDLLEAIGRGELR</sequence>
<dbReference type="InterPro" id="IPR049577">
    <property type="entry name" value="GMPP_N"/>
</dbReference>
<name>A0A1X6X8G8_9MICO</name>
<evidence type="ECO:0000313" key="4">
    <source>
        <dbReference type="EMBL" id="SLM95455.1"/>
    </source>
</evidence>
<evidence type="ECO:0000259" key="2">
    <source>
        <dbReference type="Pfam" id="PF00483"/>
    </source>
</evidence>
<dbReference type="GO" id="GO:0004475">
    <property type="term" value="F:mannose-1-phosphate guanylyltransferase (GTP) activity"/>
    <property type="evidence" value="ECO:0007669"/>
    <property type="project" value="InterPro"/>
</dbReference>
<dbReference type="InterPro" id="IPR005835">
    <property type="entry name" value="NTP_transferase_dom"/>
</dbReference>
<organism evidence="4 5">
    <name type="scientific">Brachybacterium nesterenkovii</name>
    <dbReference type="NCBI Taxonomy" id="47847"/>
    <lineage>
        <taxon>Bacteria</taxon>
        <taxon>Bacillati</taxon>
        <taxon>Actinomycetota</taxon>
        <taxon>Actinomycetes</taxon>
        <taxon>Micrococcales</taxon>
        <taxon>Dermabacteraceae</taxon>
        <taxon>Brachybacterium</taxon>
    </lineage>
</organism>
<feature type="domain" description="Nucleotidyl transferase" evidence="2">
    <location>
        <begin position="229"/>
        <end position="345"/>
    </location>
</feature>
<feature type="region of interest" description="Disordered" evidence="1">
    <location>
        <begin position="1"/>
        <end position="32"/>
    </location>
</feature>
<dbReference type="SUPFAM" id="SSF53448">
    <property type="entry name" value="Nucleotide-diphospho-sugar transferases"/>
    <property type="match status" value="1"/>
</dbReference>
<evidence type="ECO:0000259" key="3">
    <source>
        <dbReference type="Pfam" id="PF22640"/>
    </source>
</evidence>
<dbReference type="Proteomes" id="UP000195981">
    <property type="component" value="Unassembled WGS sequence"/>
</dbReference>
<dbReference type="Pfam" id="PF00483">
    <property type="entry name" value="NTP_transferase"/>
    <property type="match status" value="2"/>
</dbReference>
<dbReference type="InterPro" id="IPR051161">
    <property type="entry name" value="Mannose-6P_isomerase_type2"/>
</dbReference>
<dbReference type="RefSeq" id="WP_087105137.1">
    <property type="nucleotide sequence ID" value="NZ_FWFG01000110.1"/>
</dbReference>
<proteinExistence type="predicted"/>
<dbReference type="EMBL" id="FWFG01000110">
    <property type="protein sequence ID" value="SLM95455.1"/>
    <property type="molecule type" value="Genomic_DNA"/>
</dbReference>
<feature type="domain" description="MannoseP isomerase/GMP-like beta-helix" evidence="3">
    <location>
        <begin position="372"/>
        <end position="417"/>
    </location>
</feature>
<keyword evidence="4" id="KW-0808">Transferase</keyword>
<dbReference type="EC" id="2.7.7.22" evidence="4"/>
<dbReference type="Pfam" id="PF22640">
    <property type="entry name" value="ManC_GMP_beta-helix"/>
    <property type="match status" value="1"/>
</dbReference>
<dbReference type="CDD" id="cd02509">
    <property type="entry name" value="GDP-M1P_Guanylyltransferase"/>
    <property type="match status" value="1"/>
</dbReference>
<keyword evidence="4" id="KW-0548">Nucleotidyltransferase</keyword>
<reference evidence="4 5" key="1">
    <citation type="submission" date="2017-02" db="EMBL/GenBank/DDBJ databases">
        <authorList>
            <person name="Peterson S.W."/>
        </authorList>
    </citation>
    <scope>NUCLEOTIDE SEQUENCE [LARGE SCALE GENOMIC DNA]</scope>
    <source>
        <strain evidence="4 5">CIP104813</strain>
    </source>
</reference>
<dbReference type="PANTHER" id="PTHR46390">
    <property type="entry name" value="MANNOSE-1-PHOSPHATE GUANYLYLTRANSFERASE"/>
    <property type="match status" value="1"/>
</dbReference>
<dbReference type="PANTHER" id="PTHR46390:SF1">
    <property type="entry name" value="MANNOSE-1-PHOSPHATE GUANYLYLTRANSFERASE"/>
    <property type="match status" value="1"/>
</dbReference>
<dbReference type="GO" id="GO:0008928">
    <property type="term" value="F:mannose-1-phosphate guanylyltransferase (GDP) activity"/>
    <property type="evidence" value="ECO:0007669"/>
    <property type="project" value="UniProtKB-EC"/>
</dbReference>
<evidence type="ECO:0000313" key="5">
    <source>
        <dbReference type="Proteomes" id="UP000195981"/>
    </source>
</evidence>
<dbReference type="SUPFAM" id="SSF159283">
    <property type="entry name" value="Guanosine diphospho-D-mannose pyrophosphorylase/mannose-6-phosphate isomerase linker domain"/>
    <property type="match status" value="1"/>
</dbReference>
<dbReference type="Gene3D" id="3.90.550.10">
    <property type="entry name" value="Spore Coat Polysaccharide Biosynthesis Protein SpsA, Chain A"/>
    <property type="match status" value="1"/>
</dbReference>
<keyword evidence="5" id="KW-1185">Reference proteome</keyword>
<accession>A0A1X6X8G8</accession>
<feature type="compositionally biased region" description="Low complexity" evidence="1">
    <location>
        <begin position="1"/>
        <end position="26"/>
    </location>
</feature>
<dbReference type="InterPro" id="IPR054566">
    <property type="entry name" value="ManC/GMP-like_b-helix"/>
</dbReference>
<dbReference type="InterPro" id="IPR029044">
    <property type="entry name" value="Nucleotide-diphossugar_trans"/>
</dbReference>
<feature type="domain" description="Nucleotidyl transferase" evidence="2">
    <location>
        <begin position="35"/>
        <end position="187"/>
    </location>
</feature>
<evidence type="ECO:0000256" key="1">
    <source>
        <dbReference type="SAM" id="MobiDB-lite"/>
    </source>
</evidence>
<dbReference type="AlphaFoldDB" id="A0A1X6X8G8"/>
<dbReference type="GO" id="GO:0009298">
    <property type="term" value="P:GDP-mannose biosynthetic process"/>
    <property type="evidence" value="ECO:0007669"/>
    <property type="project" value="TreeGrafter"/>
</dbReference>
<gene>
    <name evidence="4" type="ORF">FM110_12810</name>
</gene>
<dbReference type="OrthoDB" id="9806359at2"/>